<protein>
    <submittedName>
        <fullName evidence="3">YSC84-related protein</fullName>
    </submittedName>
</protein>
<feature type="domain" description="Ysc84 actin-binding" evidence="2">
    <location>
        <begin position="96"/>
        <end position="178"/>
    </location>
</feature>
<comment type="caution">
    <text evidence="3">The sequence shown here is derived from an EMBL/GenBank/DDBJ whole genome shotgun (WGS) entry which is preliminary data.</text>
</comment>
<feature type="signal peptide" evidence="1">
    <location>
        <begin position="1"/>
        <end position="25"/>
    </location>
</feature>
<evidence type="ECO:0000313" key="4">
    <source>
        <dbReference type="Proteomes" id="UP001169069"/>
    </source>
</evidence>
<feature type="chain" id="PRO_5045133519" evidence="1">
    <location>
        <begin position="26"/>
        <end position="184"/>
    </location>
</feature>
<dbReference type="CDD" id="cd11524">
    <property type="entry name" value="SYLF"/>
    <property type="match status" value="1"/>
</dbReference>
<keyword evidence="1" id="KW-0732">Signal</keyword>
<dbReference type="Proteomes" id="UP001169069">
    <property type="component" value="Unassembled WGS sequence"/>
</dbReference>
<dbReference type="InterPro" id="IPR007461">
    <property type="entry name" value="Ysc84_actin-binding"/>
</dbReference>
<organism evidence="3 4">
    <name type="scientific">Sulfurovum zhangzhouensis</name>
    <dbReference type="NCBI Taxonomy" id="3019067"/>
    <lineage>
        <taxon>Bacteria</taxon>
        <taxon>Pseudomonadati</taxon>
        <taxon>Campylobacterota</taxon>
        <taxon>Epsilonproteobacteria</taxon>
        <taxon>Campylobacterales</taxon>
        <taxon>Sulfurovaceae</taxon>
        <taxon>Sulfurovum</taxon>
    </lineage>
</organism>
<dbReference type="Pfam" id="PF04366">
    <property type="entry name" value="Ysc84"/>
    <property type="match status" value="1"/>
</dbReference>
<name>A0ABT7QW09_9BACT</name>
<sequence>MKQLRLPSSLLAMILVFAFSSSLFADTAAQKLEKNSDKAVAKFVKQFKGAEKFINNASGYLVFPEITKAGFMLGGSYGEGVLRVNGQTQHYYSVTSASFGFQAGAQQHSMIIAFLSEASLKNFIASNGWEAGVDGTIAIADWGKSKDISSISYEKPIVAFIYGEKGLMGGLSLEGNKFQRIIPQ</sequence>
<gene>
    <name evidence="3" type="ORF">PGH07_00885</name>
</gene>
<evidence type="ECO:0000256" key="1">
    <source>
        <dbReference type="SAM" id="SignalP"/>
    </source>
</evidence>
<keyword evidence="4" id="KW-1185">Reference proteome</keyword>
<proteinExistence type="predicted"/>
<dbReference type="EMBL" id="JAQIBD010000001">
    <property type="protein sequence ID" value="MDM5270729.1"/>
    <property type="molecule type" value="Genomic_DNA"/>
</dbReference>
<accession>A0ABT7QW09</accession>
<dbReference type="RefSeq" id="WP_289412005.1">
    <property type="nucleotide sequence ID" value="NZ_JAQIBD010000001.1"/>
</dbReference>
<evidence type="ECO:0000259" key="2">
    <source>
        <dbReference type="Pfam" id="PF04366"/>
    </source>
</evidence>
<reference evidence="3" key="1">
    <citation type="submission" date="2023-01" db="EMBL/GenBank/DDBJ databases">
        <title>Sulfurovum sp. zt1-1 genome assembly.</title>
        <authorList>
            <person name="Wang J."/>
        </authorList>
    </citation>
    <scope>NUCLEOTIDE SEQUENCE</scope>
    <source>
        <strain evidence="3">Zt1-1</strain>
    </source>
</reference>
<evidence type="ECO:0000313" key="3">
    <source>
        <dbReference type="EMBL" id="MDM5270729.1"/>
    </source>
</evidence>